<dbReference type="GO" id="GO:1902884">
    <property type="term" value="P:positive regulation of response to oxidative stress"/>
    <property type="evidence" value="ECO:0007669"/>
    <property type="project" value="InterPro"/>
</dbReference>
<reference evidence="2 3" key="1">
    <citation type="submission" date="2018-11" db="EMBL/GenBank/DDBJ databases">
        <authorList>
            <consortium name="Pathogen Informatics"/>
        </authorList>
    </citation>
    <scope>NUCLEOTIDE SEQUENCE [LARGE SCALE GENOMIC DNA]</scope>
</reference>
<dbReference type="GO" id="GO:0050650">
    <property type="term" value="P:chondroitin sulfate proteoglycan biosynthetic process"/>
    <property type="evidence" value="ECO:0007669"/>
    <property type="project" value="InterPro"/>
</dbReference>
<dbReference type="EMBL" id="UZAH01026676">
    <property type="protein sequence ID" value="VDO84032.1"/>
    <property type="molecule type" value="Genomic_DNA"/>
</dbReference>
<evidence type="ECO:0000313" key="4">
    <source>
        <dbReference type="WBParaSite" id="HPBE_0001018101-mRNA-1"/>
    </source>
</evidence>
<sequence>MNEQNLRNIATVSRTIGVKKTLFAVIRHPIDRFLSGYVDKCHNDLIYYTAEERCFGCKDDMRCFIETLHKVLVEFYNGTIERTRMVLYLVRHFAPQTWYCDFKDHKNDYILIRYKSGKNGTREVADEFDKVFRYAQIPKKQRAYIHSEMMRGTTPHSTSRSPTREAAEKELRSDDDLMRLIMQMYYYDFVEFGFG</sequence>
<dbReference type="PANTHER" id="PTHR22900:SF10">
    <property type="entry name" value="CARBOHYDRATE SULFOTRANSFERASE"/>
    <property type="match status" value="1"/>
</dbReference>
<dbReference type="PANTHER" id="PTHR22900">
    <property type="entry name" value="PROTEIN CBG14245-RELATED"/>
    <property type="match status" value="1"/>
</dbReference>
<dbReference type="GO" id="GO:0016020">
    <property type="term" value="C:membrane"/>
    <property type="evidence" value="ECO:0007669"/>
    <property type="project" value="InterPro"/>
</dbReference>
<accession>A0A183FQX6</accession>
<evidence type="ECO:0000313" key="3">
    <source>
        <dbReference type="Proteomes" id="UP000050761"/>
    </source>
</evidence>
<proteinExistence type="predicted"/>
<organism evidence="3 4">
    <name type="scientific">Heligmosomoides polygyrus</name>
    <name type="common">Parasitic roundworm</name>
    <dbReference type="NCBI Taxonomy" id="6339"/>
    <lineage>
        <taxon>Eukaryota</taxon>
        <taxon>Metazoa</taxon>
        <taxon>Ecdysozoa</taxon>
        <taxon>Nematoda</taxon>
        <taxon>Chromadorea</taxon>
        <taxon>Rhabditida</taxon>
        <taxon>Rhabditina</taxon>
        <taxon>Rhabditomorpha</taxon>
        <taxon>Strongyloidea</taxon>
        <taxon>Heligmosomidae</taxon>
        <taxon>Heligmosomoides</taxon>
    </lineage>
</organism>
<keyword evidence="3" id="KW-1185">Reference proteome</keyword>
<dbReference type="InterPro" id="IPR007669">
    <property type="entry name" value="Chst-1-like"/>
</dbReference>
<accession>A0A3P8CIH9</accession>
<dbReference type="OrthoDB" id="408912at2759"/>
<dbReference type="WBParaSite" id="HPBE_0001018101-mRNA-1">
    <property type="protein sequence ID" value="HPBE_0001018101-mRNA-1"/>
    <property type="gene ID" value="HPBE_0001018101"/>
</dbReference>
<dbReference type="Proteomes" id="UP000050761">
    <property type="component" value="Unassembled WGS sequence"/>
</dbReference>
<dbReference type="Pfam" id="PF03567">
    <property type="entry name" value="Sulfotransfer_2"/>
    <property type="match status" value="1"/>
</dbReference>
<gene>
    <name evidence="2" type="ORF">HPBE_LOCUS10182</name>
</gene>
<dbReference type="GO" id="GO:0047756">
    <property type="term" value="F:chondroitin 4-sulfotransferase activity"/>
    <property type="evidence" value="ECO:0007669"/>
    <property type="project" value="InterPro"/>
</dbReference>
<dbReference type="AlphaFoldDB" id="A0A183FQX6"/>
<evidence type="ECO:0000256" key="1">
    <source>
        <dbReference type="SAM" id="MobiDB-lite"/>
    </source>
</evidence>
<name>A0A183FQX6_HELPZ</name>
<reference evidence="4" key="2">
    <citation type="submission" date="2019-09" db="UniProtKB">
        <authorList>
            <consortium name="WormBaseParasite"/>
        </authorList>
    </citation>
    <scope>IDENTIFICATION</scope>
</reference>
<feature type="region of interest" description="Disordered" evidence="1">
    <location>
        <begin position="148"/>
        <end position="170"/>
    </location>
</feature>
<dbReference type="InterPro" id="IPR005331">
    <property type="entry name" value="Sulfotransferase"/>
</dbReference>
<protein>
    <submittedName>
        <fullName evidence="4">Sulfotransfer_1 domain-containing protein</fullName>
    </submittedName>
</protein>
<evidence type="ECO:0000313" key="2">
    <source>
        <dbReference type="EMBL" id="VDO84032.1"/>
    </source>
</evidence>